<name>D3B989_HETP5</name>
<dbReference type="PANTHER" id="PTHR12673:SF50">
    <property type="entry name" value="DH DOMAIN-CONTAINING PROTEIN"/>
    <property type="match status" value="1"/>
</dbReference>
<dbReference type="GeneID" id="31360519"/>
<dbReference type="EMBL" id="ADBJ01000021">
    <property type="protein sequence ID" value="EFA82128.1"/>
    <property type="molecule type" value="Genomic_DNA"/>
</dbReference>
<protein>
    <submittedName>
        <fullName evidence="3">Pleckstrin domain-containing protein</fullName>
    </submittedName>
</protein>
<dbReference type="RefSeq" id="XP_020434245.1">
    <property type="nucleotide sequence ID" value="XM_020575929.1"/>
</dbReference>
<dbReference type="InterPro" id="IPR011993">
    <property type="entry name" value="PH-like_dom_sf"/>
</dbReference>
<evidence type="ECO:0000256" key="1">
    <source>
        <dbReference type="SAM" id="MobiDB-lite"/>
    </source>
</evidence>
<dbReference type="SUPFAM" id="SSF50729">
    <property type="entry name" value="PH domain-like"/>
    <property type="match status" value="1"/>
</dbReference>
<dbReference type="SUPFAM" id="SSF48065">
    <property type="entry name" value="DBL homology domain (DH-domain)"/>
    <property type="match status" value="1"/>
</dbReference>
<dbReference type="GO" id="GO:0005737">
    <property type="term" value="C:cytoplasm"/>
    <property type="evidence" value="ECO:0007669"/>
    <property type="project" value="TreeGrafter"/>
</dbReference>
<dbReference type="Proteomes" id="UP000001396">
    <property type="component" value="Unassembled WGS sequence"/>
</dbReference>
<dbReference type="STRING" id="670386.D3B989"/>
<dbReference type="PANTHER" id="PTHR12673">
    <property type="entry name" value="FACIOGENITAL DYSPLASIA PROTEIN"/>
    <property type="match status" value="1"/>
</dbReference>
<feature type="domain" description="DH" evidence="2">
    <location>
        <begin position="65"/>
        <end position="255"/>
    </location>
</feature>
<comment type="caution">
    <text evidence="3">The sequence shown here is derived from an EMBL/GenBank/DDBJ whole genome shotgun (WGS) entry which is preliminary data.</text>
</comment>
<gene>
    <name evidence="3" type="primary">gxcR</name>
    <name evidence="3" type="ORF">PPL_05033</name>
</gene>
<dbReference type="PROSITE" id="PS50010">
    <property type="entry name" value="DH_2"/>
    <property type="match status" value="1"/>
</dbReference>
<keyword evidence="4" id="KW-1185">Reference proteome</keyword>
<dbReference type="Gene3D" id="2.30.29.30">
    <property type="entry name" value="Pleckstrin-homology domain (PH domain)/Phosphotyrosine-binding domain (PTB)"/>
    <property type="match status" value="1"/>
</dbReference>
<sequence length="567" mass="65281">MCELKENSNKATHINLSLIRSIQDKEQLLNYATNLDERMESLLGALSIAYLQRKKHIISLKCESTRKEISKEIWNTERYYNAQLATVIELFLRPMVQLEKDNDQNYGITETDIHSIFSHIESIYNLSSLLFDRLDPVVKNWSPSSSIGNIFLDVGPFFKCYKQFSENYTHSIETLNRIRQSTQPIANWLKNKEKDPRCHSLDLSSLLIAPIQRTPRYILLLEALFKATPVDHPDKKRCEAAANLLKSIVQVVNDGIQEDINRKKLIQLQSLIDQHNKYFGPLSVSNLVEPHRKLIREGRLQKKSMRDQSLQTRMVYLLNDYFVTVTPLPAINKIDKIIPLVTASIFCDSESVSPIKSHLFICENTNVRSQWMLDLQSTTSILVDSNPQFKVQRDQWSIEHNDGIWKAVTNIPISTPDQIKNVSKSIESNTYLHEPVVKTHSYAINNKHQQHQQHIFLSHSNDSNNNINNNESDNNRYSKSMEDKEWVMGVRLNKQQSSSSFLVRSLPNNLEATDSEESPELLVFKNNHNNNSNGNGNGDNSLQFNRSRRRGGGILNEVDKQAILREE</sequence>
<dbReference type="InParanoid" id="D3B989"/>
<dbReference type="SMART" id="SM00325">
    <property type="entry name" value="RhoGEF"/>
    <property type="match status" value="1"/>
</dbReference>
<evidence type="ECO:0000259" key="2">
    <source>
        <dbReference type="PROSITE" id="PS50010"/>
    </source>
</evidence>
<dbReference type="InterPro" id="IPR051092">
    <property type="entry name" value="FYVE_RhoGEF_PH"/>
</dbReference>
<accession>D3B989</accession>
<dbReference type="Gene3D" id="1.20.900.10">
    <property type="entry name" value="Dbl homology (DH) domain"/>
    <property type="match status" value="1"/>
</dbReference>
<evidence type="ECO:0000313" key="3">
    <source>
        <dbReference type="EMBL" id="EFA82128.1"/>
    </source>
</evidence>
<dbReference type="InterPro" id="IPR035899">
    <property type="entry name" value="DBL_dom_sf"/>
</dbReference>
<dbReference type="OMA" id="EEACVFK"/>
<dbReference type="AlphaFoldDB" id="D3B989"/>
<dbReference type="GO" id="GO:0005085">
    <property type="term" value="F:guanyl-nucleotide exchange factor activity"/>
    <property type="evidence" value="ECO:0007669"/>
    <property type="project" value="InterPro"/>
</dbReference>
<feature type="compositionally biased region" description="Low complexity" evidence="1">
    <location>
        <begin position="526"/>
        <end position="540"/>
    </location>
</feature>
<feature type="region of interest" description="Disordered" evidence="1">
    <location>
        <begin position="524"/>
        <end position="553"/>
    </location>
</feature>
<reference evidence="3 4" key="1">
    <citation type="journal article" date="2011" name="Genome Res.">
        <title>Phylogeny-wide analysis of social amoeba genomes highlights ancient origins for complex intercellular communication.</title>
        <authorList>
            <person name="Heidel A.J."/>
            <person name="Lawal H.M."/>
            <person name="Felder M."/>
            <person name="Schilde C."/>
            <person name="Helps N.R."/>
            <person name="Tunggal B."/>
            <person name="Rivero F."/>
            <person name="John U."/>
            <person name="Schleicher M."/>
            <person name="Eichinger L."/>
            <person name="Platzer M."/>
            <person name="Noegel A.A."/>
            <person name="Schaap P."/>
            <person name="Gloeckner G."/>
        </authorList>
    </citation>
    <scope>NUCLEOTIDE SEQUENCE [LARGE SCALE GENOMIC DNA]</scope>
    <source>
        <strain evidence="4">ATCC 26659 / Pp 5 / PN500</strain>
    </source>
</reference>
<dbReference type="InterPro" id="IPR000219">
    <property type="entry name" value="DH_dom"/>
</dbReference>
<dbReference type="Pfam" id="PF00621">
    <property type="entry name" value="RhoGEF"/>
    <property type="match status" value="1"/>
</dbReference>
<dbReference type="CDD" id="cd00160">
    <property type="entry name" value="RhoGEF"/>
    <property type="match status" value="1"/>
</dbReference>
<proteinExistence type="predicted"/>
<organism evidence="3 4">
    <name type="scientific">Heterostelium pallidum (strain ATCC 26659 / Pp 5 / PN500)</name>
    <name type="common">Cellular slime mold</name>
    <name type="synonym">Polysphondylium pallidum</name>
    <dbReference type="NCBI Taxonomy" id="670386"/>
    <lineage>
        <taxon>Eukaryota</taxon>
        <taxon>Amoebozoa</taxon>
        <taxon>Evosea</taxon>
        <taxon>Eumycetozoa</taxon>
        <taxon>Dictyostelia</taxon>
        <taxon>Acytosteliales</taxon>
        <taxon>Acytosteliaceae</taxon>
        <taxon>Heterostelium</taxon>
    </lineage>
</organism>
<evidence type="ECO:0000313" key="4">
    <source>
        <dbReference type="Proteomes" id="UP000001396"/>
    </source>
</evidence>